<reference evidence="3" key="1">
    <citation type="submission" date="2022-12" db="EMBL/GenBank/DDBJ databases">
        <authorList>
            <person name="Petersen C."/>
        </authorList>
    </citation>
    <scope>NUCLEOTIDE SEQUENCE</scope>
    <source>
        <strain evidence="3">IBT 30728</strain>
    </source>
</reference>
<dbReference type="AlphaFoldDB" id="A0A9W9WKU2"/>
<sequence>MSDLNPKPTKPDYQILPATQSDCAAIAKVEALSNFHASNTAPRCNPAQVIFPPPDDVSSRTKDLSDKTQNDPSMKMWKVVVTDQADGQEKIVSLAIWHFYPEPKVVDEWKDIEWPANAQGEACNAFIRGMAALRKKHMSGKMFGHLQVLATLPEYRGFGMGSALVKIGLDEGMKMGLKLFWLEASADGYPLYQKFGFEVVESDSFDLTKYGGDGPVQVRVMQKVVDASA</sequence>
<reference evidence="3" key="2">
    <citation type="journal article" date="2023" name="IMA Fungus">
        <title>Comparative genomic study of the Penicillium genus elucidates a diverse pangenome and 15 lateral gene transfer events.</title>
        <authorList>
            <person name="Petersen C."/>
            <person name="Sorensen T."/>
            <person name="Nielsen M.R."/>
            <person name="Sondergaard T.E."/>
            <person name="Sorensen J.L."/>
            <person name="Fitzpatrick D.A."/>
            <person name="Frisvad J.C."/>
            <person name="Nielsen K.L."/>
        </authorList>
    </citation>
    <scope>NUCLEOTIDE SEQUENCE</scope>
    <source>
        <strain evidence="3">IBT 30728</strain>
    </source>
</reference>
<dbReference type="InterPro" id="IPR016181">
    <property type="entry name" value="Acyl_CoA_acyltransferase"/>
</dbReference>
<dbReference type="PANTHER" id="PTHR42791:SF1">
    <property type="entry name" value="N-ACETYLTRANSFERASE DOMAIN-CONTAINING PROTEIN"/>
    <property type="match status" value="1"/>
</dbReference>
<dbReference type="InterPro" id="IPR000182">
    <property type="entry name" value="GNAT_dom"/>
</dbReference>
<feature type="domain" description="N-acetyltransferase" evidence="2">
    <location>
        <begin position="74"/>
        <end position="226"/>
    </location>
</feature>
<keyword evidence="4" id="KW-1185">Reference proteome</keyword>
<dbReference type="PANTHER" id="PTHR42791">
    <property type="entry name" value="GNAT FAMILY ACETYLTRANSFERASE"/>
    <property type="match status" value="1"/>
</dbReference>
<organism evidence="3 4">
    <name type="scientific">Penicillium diatomitis</name>
    <dbReference type="NCBI Taxonomy" id="2819901"/>
    <lineage>
        <taxon>Eukaryota</taxon>
        <taxon>Fungi</taxon>
        <taxon>Dikarya</taxon>
        <taxon>Ascomycota</taxon>
        <taxon>Pezizomycotina</taxon>
        <taxon>Eurotiomycetes</taxon>
        <taxon>Eurotiomycetidae</taxon>
        <taxon>Eurotiales</taxon>
        <taxon>Aspergillaceae</taxon>
        <taxon>Penicillium</taxon>
    </lineage>
</organism>
<evidence type="ECO:0000256" key="1">
    <source>
        <dbReference type="SAM" id="MobiDB-lite"/>
    </source>
</evidence>
<dbReference type="Proteomes" id="UP001148312">
    <property type="component" value="Unassembled WGS sequence"/>
</dbReference>
<dbReference type="RefSeq" id="XP_056785944.1">
    <property type="nucleotide sequence ID" value="XM_056938567.1"/>
</dbReference>
<comment type="caution">
    <text evidence="3">The sequence shown here is derived from an EMBL/GenBank/DDBJ whole genome shotgun (WGS) entry which is preliminary data.</text>
</comment>
<feature type="compositionally biased region" description="Basic and acidic residues" evidence="1">
    <location>
        <begin position="57"/>
        <end position="69"/>
    </location>
</feature>
<accession>A0A9W9WKU2</accession>
<evidence type="ECO:0000313" key="4">
    <source>
        <dbReference type="Proteomes" id="UP001148312"/>
    </source>
</evidence>
<dbReference type="Pfam" id="PF13508">
    <property type="entry name" value="Acetyltransf_7"/>
    <property type="match status" value="1"/>
</dbReference>
<feature type="region of interest" description="Disordered" evidence="1">
    <location>
        <begin position="43"/>
        <end position="70"/>
    </location>
</feature>
<dbReference type="GeneID" id="81628817"/>
<proteinExistence type="predicted"/>
<evidence type="ECO:0000259" key="2">
    <source>
        <dbReference type="PROSITE" id="PS51186"/>
    </source>
</evidence>
<dbReference type="PROSITE" id="PS51186">
    <property type="entry name" value="GNAT"/>
    <property type="match status" value="1"/>
</dbReference>
<dbReference type="InterPro" id="IPR052523">
    <property type="entry name" value="Trichothecene_AcTrans"/>
</dbReference>
<dbReference type="EMBL" id="JAPWDQ010000015">
    <property type="protein sequence ID" value="KAJ5469354.1"/>
    <property type="molecule type" value="Genomic_DNA"/>
</dbReference>
<evidence type="ECO:0000313" key="3">
    <source>
        <dbReference type="EMBL" id="KAJ5469354.1"/>
    </source>
</evidence>
<dbReference type="Gene3D" id="3.40.630.30">
    <property type="match status" value="1"/>
</dbReference>
<dbReference type="CDD" id="cd04301">
    <property type="entry name" value="NAT_SF"/>
    <property type="match status" value="1"/>
</dbReference>
<name>A0A9W9WKU2_9EURO</name>
<dbReference type="SUPFAM" id="SSF55729">
    <property type="entry name" value="Acyl-CoA N-acyltransferases (Nat)"/>
    <property type="match status" value="1"/>
</dbReference>
<dbReference type="GO" id="GO:0016747">
    <property type="term" value="F:acyltransferase activity, transferring groups other than amino-acyl groups"/>
    <property type="evidence" value="ECO:0007669"/>
    <property type="project" value="InterPro"/>
</dbReference>
<gene>
    <name evidence="3" type="ORF">N7539_008972</name>
</gene>
<protein>
    <recommendedName>
        <fullName evidence="2">N-acetyltransferase domain-containing protein</fullName>
    </recommendedName>
</protein>